<organism evidence="1 2">
    <name type="scientific">Datura stramonium</name>
    <name type="common">Jimsonweed</name>
    <name type="synonym">Common thornapple</name>
    <dbReference type="NCBI Taxonomy" id="4076"/>
    <lineage>
        <taxon>Eukaryota</taxon>
        <taxon>Viridiplantae</taxon>
        <taxon>Streptophyta</taxon>
        <taxon>Embryophyta</taxon>
        <taxon>Tracheophyta</taxon>
        <taxon>Spermatophyta</taxon>
        <taxon>Magnoliopsida</taxon>
        <taxon>eudicotyledons</taxon>
        <taxon>Gunneridae</taxon>
        <taxon>Pentapetalae</taxon>
        <taxon>asterids</taxon>
        <taxon>lamiids</taxon>
        <taxon>Solanales</taxon>
        <taxon>Solanaceae</taxon>
        <taxon>Solanoideae</taxon>
        <taxon>Datureae</taxon>
        <taxon>Datura</taxon>
    </lineage>
</organism>
<protein>
    <submittedName>
        <fullName evidence="1">Uncharacterized protein</fullName>
    </submittedName>
</protein>
<name>A0ABS8W1Q9_DATST</name>
<evidence type="ECO:0000313" key="2">
    <source>
        <dbReference type="Proteomes" id="UP000823775"/>
    </source>
</evidence>
<dbReference type="EMBL" id="JACEIK010006117">
    <property type="protein sequence ID" value="MCE2055105.1"/>
    <property type="molecule type" value="Genomic_DNA"/>
</dbReference>
<dbReference type="Proteomes" id="UP000823775">
    <property type="component" value="Unassembled WGS sequence"/>
</dbReference>
<reference evidence="1 2" key="1">
    <citation type="journal article" date="2021" name="BMC Genomics">
        <title>Datura genome reveals duplications of psychoactive alkaloid biosynthetic genes and high mutation rate following tissue culture.</title>
        <authorList>
            <person name="Rajewski A."/>
            <person name="Carter-House D."/>
            <person name="Stajich J."/>
            <person name="Litt A."/>
        </authorList>
    </citation>
    <scope>NUCLEOTIDE SEQUENCE [LARGE SCALE GENOMIC DNA]</scope>
    <source>
        <strain evidence="1">AR-01</strain>
    </source>
</reference>
<evidence type="ECO:0000313" key="1">
    <source>
        <dbReference type="EMBL" id="MCE2055105.1"/>
    </source>
</evidence>
<comment type="caution">
    <text evidence="1">The sequence shown here is derived from an EMBL/GenBank/DDBJ whole genome shotgun (WGS) entry which is preliminary data.</text>
</comment>
<proteinExistence type="predicted"/>
<accession>A0ABS8W1Q9</accession>
<gene>
    <name evidence="1" type="ORF">HAX54_041990</name>
</gene>
<sequence length="122" mass="13297">MPGIAPTCAWTSSEIWVLAYHASHLTKFSCCKPRGHIGSCCFLSSGSSGAPREFRNGEEEVMIVRQAICPDVGGVMKILKTLALDSIMPQVSKEDVPQYSFLSRFEDEESSDFSDGSNEASN</sequence>
<keyword evidence="2" id="KW-1185">Reference proteome</keyword>